<dbReference type="EMBL" id="BSQG01000001">
    <property type="protein sequence ID" value="GLU45926.1"/>
    <property type="molecule type" value="Genomic_DNA"/>
</dbReference>
<gene>
    <name evidence="2" type="ORF">Nans01_02770</name>
</gene>
<protein>
    <submittedName>
        <fullName evidence="2">Membrane protein</fullName>
    </submittedName>
</protein>
<evidence type="ECO:0000313" key="3">
    <source>
        <dbReference type="Proteomes" id="UP001165092"/>
    </source>
</evidence>
<keyword evidence="1" id="KW-0472">Membrane</keyword>
<feature type="transmembrane region" description="Helical" evidence="1">
    <location>
        <begin position="82"/>
        <end position="100"/>
    </location>
</feature>
<dbReference type="InterPro" id="IPR021215">
    <property type="entry name" value="DUF2752"/>
</dbReference>
<dbReference type="RefSeq" id="WP_285756799.1">
    <property type="nucleotide sequence ID" value="NZ_BSQG01000001.1"/>
</dbReference>
<feature type="transmembrane region" description="Helical" evidence="1">
    <location>
        <begin position="16"/>
        <end position="36"/>
    </location>
</feature>
<sequence length="149" mass="16310">MTDYPVSAKRRRLHPAAAPIAVGVVGLAAAVMVHFIDPNEPGNYPTCPWLMLTGTFCPGCGTTRAVAALTHLDVLGAAQMNIFAVAVVPFVAFWYIKWLYQSFRPPKATRTTMASPVWLYLLLAAILLYWLVRNLPFGAFLAPGATWFA</sequence>
<evidence type="ECO:0000256" key="1">
    <source>
        <dbReference type="SAM" id="Phobius"/>
    </source>
</evidence>
<accession>A0A9W6P2G7</accession>
<comment type="caution">
    <text evidence="2">The sequence shown here is derived from an EMBL/GenBank/DDBJ whole genome shotgun (WGS) entry which is preliminary data.</text>
</comment>
<dbReference type="Proteomes" id="UP001165092">
    <property type="component" value="Unassembled WGS sequence"/>
</dbReference>
<name>A0A9W6P2G7_9ACTN</name>
<feature type="transmembrane region" description="Helical" evidence="1">
    <location>
        <begin position="112"/>
        <end position="132"/>
    </location>
</feature>
<organism evidence="2 3">
    <name type="scientific">Nocardiopsis ansamitocini</name>
    <dbReference type="NCBI Taxonomy" id="1670832"/>
    <lineage>
        <taxon>Bacteria</taxon>
        <taxon>Bacillati</taxon>
        <taxon>Actinomycetota</taxon>
        <taxon>Actinomycetes</taxon>
        <taxon>Streptosporangiales</taxon>
        <taxon>Nocardiopsidaceae</taxon>
        <taxon>Nocardiopsis</taxon>
    </lineage>
</organism>
<reference evidence="2" key="1">
    <citation type="submission" date="2023-02" db="EMBL/GenBank/DDBJ databases">
        <title>Nocardiopsis ansamitocini NBRC 112285.</title>
        <authorList>
            <person name="Ichikawa N."/>
            <person name="Sato H."/>
            <person name="Tonouchi N."/>
        </authorList>
    </citation>
    <scope>NUCLEOTIDE SEQUENCE</scope>
    <source>
        <strain evidence="2">NBRC 112285</strain>
    </source>
</reference>
<keyword evidence="1" id="KW-0812">Transmembrane</keyword>
<keyword evidence="1" id="KW-1133">Transmembrane helix</keyword>
<dbReference type="AlphaFoldDB" id="A0A9W6P2G7"/>
<proteinExistence type="predicted"/>
<evidence type="ECO:0000313" key="2">
    <source>
        <dbReference type="EMBL" id="GLU45926.1"/>
    </source>
</evidence>
<keyword evidence="3" id="KW-1185">Reference proteome</keyword>
<dbReference type="Pfam" id="PF10825">
    <property type="entry name" value="DUF2752"/>
    <property type="match status" value="1"/>
</dbReference>